<dbReference type="InterPro" id="IPR017946">
    <property type="entry name" value="PLC-like_Pdiesterase_TIM-brl"/>
</dbReference>
<sequence>MKRIAAVLLLLSAIMILLLTHLEMEEEAPQGFAAYRLIAHAMGSIGEQPYTNAYEAMVVNYEKGTRVFEIDLMLTEDRKVVARHEWTESMTQQLGQKEKLPDDKQAARLSHEEFINTPILEQYQPMDIEGIMDMMERHPDIYIVTDTKEQKDPDIQYLFAEIVNAAKERDPKLLDRVVVQIYNEPMLDMVQDIYPFQSIIYTLYATQDSPAEITAFVRDNHIDAVTMPEYKVSPNFVAKLRQAGAVTYVHTINDTNTVNNYEKWGVYGVYSDLLTEPELERNSLRYTMTKRLE</sequence>
<dbReference type="Proteomes" id="UP000266552">
    <property type="component" value="Chromosome"/>
</dbReference>
<proteinExistence type="predicted"/>
<reference evidence="2 3" key="1">
    <citation type="submission" date="2018-09" db="EMBL/GenBank/DDBJ databases">
        <title>Genome Sequence of Paenibacillus lautus Strain E7593-69, Azo Dye-Degrading Bacteria, Isolated from Commercial Tattoo Inks.</title>
        <authorList>
            <person name="Nho S.W."/>
            <person name="Kim S.-J."/>
            <person name="Kweon O."/>
            <person name="Cerniglia C.E."/>
        </authorList>
    </citation>
    <scope>NUCLEOTIDE SEQUENCE [LARGE SCALE GENOMIC DNA]</scope>
    <source>
        <strain evidence="2 3">E7593-69</strain>
    </source>
</reference>
<dbReference type="KEGG" id="plw:D5F53_00860"/>
<protein>
    <submittedName>
        <fullName evidence="2">Glycerophosphodiester phosphodiesterase</fullName>
    </submittedName>
</protein>
<name>A0A385TH19_PAELA</name>
<dbReference type="GO" id="GO:0006629">
    <property type="term" value="P:lipid metabolic process"/>
    <property type="evidence" value="ECO:0007669"/>
    <property type="project" value="InterPro"/>
</dbReference>
<gene>
    <name evidence="2" type="ORF">D5F53_00860</name>
</gene>
<dbReference type="PANTHER" id="PTHR46211:SF1">
    <property type="entry name" value="GLYCEROPHOSPHODIESTER PHOSPHODIESTERASE, CYTOPLASMIC"/>
    <property type="match status" value="1"/>
</dbReference>
<evidence type="ECO:0000259" key="1">
    <source>
        <dbReference type="Pfam" id="PF03009"/>
    </source>
</evidence>
<evidence type="ECO:0000313" key="3">
    <source>
        <dbReference type="Proteomes" id="UP000266552"/>
    </source>
</evidence>
<accession>A0A385TH19</accession>
<organism evidence="2 3">
    <name type="scientific">Paenibacillus lautus</name>
    <name type="common">Bacillus lautus</name>
    <dbReference type="NCBI Taxonomy" id="1401"/>
    <lineage>
        <taxon>Bacteria</taxon>
        <taxon>Bacillati</taxon>
        <taxon>Bacillota</taxon>
        <taxon>Bacilli</taxon>
        <taxon>Bacillales</taxon>
        <taxon>Paenibacillaceae</taxon>
        <taxon>Paenibacillus</taxon>
    </lineage>
</organism>
<dbReference type="RefSeq" id="WP_119846228.1">
    <property type="nucleotide sequence ID" value="NZ_CP032412.1"/>
</dbReference>
<dbReference type="InterPro" id="IPR030395">
    <property type="entry name" value="GP_PDE_dom"/>
</dbReference>
<dbReference type="CDD" id="cd08583">
    <property type="entry name" value="PI-PLCc_GDPD_SF_unchar1"/>
    <property type="match status" value="1"/>
</dbReference>
<evidence type="ECO:0000313" key="2">
    <source>
        <dbReference type="EMBL" id="AYB41934.1"/>
    </source>
</evidence>
<feature type="domain" description="GP-PDE" evidence="1">
    <location>
        <begin position="52"/>
        <end position="272"/>
    </location>
</feature>
<dbReference type="GO" id="GO:0008081">
    <property type="term" value="F:phosphoric diester hydrolase activity"/>
    <property type="evidence" value="ECO:0007669"/>
    <property type="project" value="InterPro"/>
</dbReference>
<dbReference type="EMBL" id="CP032412">
    <property type="protein sequence ID" value="AYB41934.1"/>
    <property type="molecule type" value="Genomic_DNA"/>
</dbReference>
<dbReference type="AlphaFoldDB" id="A0A385TH19"/>
<dbReference type="SUPFAM" id="SSF51695">
    <property type="entry name" value="PLC-like phosphodiesterases"/>
    <property type="match status" value="1"/>
</dbReference>
<keyword evidence="3" id="KW-1185">Reference proteome</keyword>
<dbReference type="Gene3D" id="3.20.20.190">
    <property type="entry name" value="Phosphatidylinositol (PI) phosphodiesterase"/>
    <property type="match status" value="1"/>
</dbReference>
<dbReference type="Pfam" id="PF03009">
    <property type="entry name" value="GDPD"/>
    <property type="match status" value="1"/>
</dbReference>
<dbReference type="PANTHER" id="PTHR46211">
    <property type="entry name" value="GLYCEROPHOSPHORYL DIESTER PHOSPHODIESTERASE"/>
    <property type="match status" value="1"/>
</dbReference>